<dbReference type="GO" id="GO:0005737">
    <property type="term" value="C:cytoplasm"/>
    <property type="evidence" value="ECO:0007669"/>
    <property type="project" value="TreeGrafter"/>
</dbReference>
<evidence type="ECO:0000256" key="2">
    <source>
        <dbReference type="ARBA" id="ARBA00022723"/>
    </source>
</evidence>
<dbReference type="PANTHER" id="PTHR30502:SF0">
    <property type="entry name" value="PHOSPHOENOLPYRUVATE CARBOXYLASE FAMILY PROTEIN"/>
    <property type="match status" value="1"/>
</dbReference>
<reference evidence="5" key="1">
    <citation type="submission" date="2020-08" db="EMBL/GenBank/DDBJ databases">
        <title>Genome public.</title>
        <authorList>
            <person name="Liu C."/>
            <person name="Sun Q."/>
        </authorList>
    </citation>
    <scope>NUCLEOTIDE SEQUENCE</scope>
    <source>
        <strain evidence="5">NSJ-23</strain>
    </source>
</reference>
<dbReference type="InterPro" id="IPR040442">
    <property type="entry name" value="Pyrv_kinase-like_dom_sf"/>
</dbReference>
<dbReference type="Pfam" id="PF03328">
    <property type="entry name" value="HpcH_HpaI"/>
    <property type="match status" value="1"/>
</dbReference>
<evidence type="ECO:0000256" key="1">
    <source>
        <dbReference type="ARBA" id="ARBA00005568"/>
    </source>
</evidence>
<feature type="domain" description="HpcH/HpaI aldolase/citrate lyase" evidence="4">
    <location>
        <begin position="60"/>
        <end position="214"/>
    </location>
</feature>
<dbReference type="AlphaFoldDB" id="A0A8J6M7R6"/>
<dbReference type="SUPFAM" id="SSF51621">
    <property type="entry name" value="Phosphoenolpyruvate/pyruvate domain"/>
    <property type="match status" value="1"/>
</dbReference>
<dbReference type="InterPro" id="IPR015813">
    <property type="entry name" value="Pyrv/PenolPyrv_kinase-like_dom"/>
</dbReference>
<dbReference type="GO" id="GO:0016832">
    <property type="term" value="F:aldehyde-lyase activity"/>
    <property type="evidence" value="ECO:0007669"/>
    <property type="project" value="TreeGrafter"/>
</dbReference>
<evidence type="ECO:0000256" key="3">
    <source>
        <dbReference type="ARBA" id="ARBA00023239"/>
    </source>
</evidence>
<evidence type="ECO:0000259" key="4">
    <source>
        <dbReference type="Pfam" id="PF03328"/>
    </source>
</evidence>
<keyword evidence="3" id="KW-0456">Lyase</keyword>
<accession>A0A8J6M7R6</accession>
<dbReference type="InterPro" id="IPR005000">
    <property type="entry name" value="Aldolase/citrate-lyase_domain"/>
</dbReference>
<dbReference type="Gene3D" id="3.20.20.60">
    <property type="entry name" value="Phosphoenolpyruvate-binding domains"/>
    <property type="match status" value="1"/>
</dbReference>
<sequence length="264" mass="30317">MRENKLRRILQEGKTSVSTRMWSTWPIFTETLGACGNFDYMEFVAEYAPFTQMDLENMARAAELYEMGTMIKVDFQNRFYVSQKAVASGFQGVNFADCRTPEDVYASVRAIRPLVEGTDGVYGCPNRRFISSPNGVSQLEHIQRLNDIVLCFMIEKRESVERIEEICDIPGVDMVQFGPADYCMSRGWNRADHTQEFKQAERQVISAALRHGVQPRCEINSPAEAQYYIDLGVRHFSLGDQMAKLREFWNGQGKEMRDISRSLD</sequence>
<name>A0A8J6M7R6_9FIRM</name>
<dbReference type="GO" id="GO:0046872">
    <property type="term" value="F:metal ion binding"/>
    <property type="evidence" value="ECO:0007669"/>
    <property type="project" value="UniProtKB-KW"/>
</dbReference>
<keyword evidence="6" id="KW-1185">Reference proteome</keyword>
<dbReference type="EMBL" id="JACOPO010000002">
    <property type="protein sequence ID" value="MBC5721852.1"/>
    <property type="molecule type" value="Genomic_DNA"/>
</dbReference>
<evidence type="ECO:0000313" key="5">
    <source>
        <dbReference type="EMBL" id="MBC5721852.1"/>
    </source>
</evidence>
<comment type="similarity">
    <text evidence="1">Belongs to the HpcH/HpaI aldolase family.</text>
</comment>
<keyword evidence="2" id="KW-0479">Metal-binding</keyword>
<dbReference type="Proteomes" id="UP000628736">
    <property type="component" value="Unassembled WGS sequence"/>
</dbReference>
<proteinExistence type="inferred from homology"/>
<comment type="caution">
    <text evidence="5">The sequence shown here is derived from an EMBL/GenBank/DDBJ whole genome shotgun (WGS) entry which is preliminary data.</text>
</comment>
<dbReference type="PANTHER" id="PTHR30502">
    <property type="entry name" value="2-KETO-3-DEOXY-L-RHAMNONATE ALDOLASE"/>
    <property type="match status" value="1"/>
</dbReference>
<dbReference type="InterPro" id="IPR050251">
    <property type="entry name" value="HpcH-HpaI_aldolase"/>
</dbReference>
<evidence type="ECO:0000313" key="6">
    <source>
        <dbReference type="Proteomes" id="UP000628736"/>
    </source>
</evidence>
<gene>
    <name evidence="5" type="ORF">H8S11_03325</name>
</gene>
<protein>
    <submittedName>
        <fullName evidence="5">2,4-dihydroxyhept-2-ene-1,7-dioic acid aldolase</fullName>
    </submittedName>
</protein>
<organism evidence="5 6">
    <name type="scientific">Flintibacter hominis</name>
    <dbReference type="NCBI Taxonomy" id="2763048"/>
    <lineage>
        <taxon>Bacteria</taxon>
        <taxon>Bacillati</taxon>
        <taxon>Bacillota</taxon>
        <taxon>Clostridia</taxon>
        <taxon>Eubacteriales</taxon>
        <taxon>Flintibacter</taxon>
    </lineage>
</organism>